<dbReference type="Pfam" id="PF00746">
    <property type="entry name" value="Gram_pos_anchor"/>
    <property type="match status" value="1"/>
</dbReference>
<dbReference type="Proteomes" id="UP000215261">
    <property type="component" value="Unassembled WGS sequence"/>
</dbReference>
<evidence type="ECO:0000313" key="6">
    <source>
        <dbReference type="Proteomes" id="UP000215261"/>
    </source>
</evidence>
<dbReference type="InterPro" id="IPR019931">
    <property type="entry name" value="LPXTG_anchor"/>
</dbReference>
<protein>
    <submittedName>
        <fullName evidence="5">Uncharacterized protein</fullName>
    </submittedName>
</protein>
<dbReference type="AlphaFoldDB" id="A0A226RGJ7"/>
<organism evidence="5 6">
    <name type="scientific">Ligilactobacillus agilis</name>
    <dbReference type="NCBI Taxonomy" id="1601"/>
    <lineage>
        <taxon>Bacteria</taxon>
        <taxon>Bacillati</taxon>
        <taxon>Bacillota</taxon>
        <taxon>Bacilli</taxon>
        <taxon>Lactobacillales</taxon>
        <taxon>Lactobacillaceae</taxon>
        <taxon>Ligilactobacillus</taxon>
    </lineage>
</organism>
<keyword evidence="4" id="KW-0572">Peptidoglycan-anchor</keyword>
<comment type="caution">
    <text evidence="5">The sequence shown here is derived from an EMBL/GenBank/DDBJ whole genome shotgun (WGS) entry which is preliminary data.</text>
</comment>
<accession>A0A226RGJ7</accession>
<evidence type="ECO:0000256" key="3">
    <source>
        <dbReference type="ARBA" id="ARBA00022729"/>
    </source>
</evidence>
<sequence length="77" mass="8052">MSSNSSSDGVVPLANHRTVTKIDLAENSKVKNDKVGRQALPQTGQATNSYAEIGLASATLSALLLAAARKKGKKNEE</sequence>
<evidence type="ECO:0000313" key="5">
    <source>
        <dbReference type="EMBL" id="OXS40308.1"/>
    </source>
</evidence>
<gene>
    <name evidence="5" type="ORF">AYP69_05255</name>
</gene>
<dbReference type="NCBIfam" id="TIGR01167">
    <property type="entry name" value="LPXTG_anchor"/>
    <property type="match status" value="1"/>
</dbReference>
<evidence type="ECO:0000256" key="2">
    <source>
        <dbReference type="ARBA" id="ARBA00022525"/>
    </source>
</evidence>
<dbReference type="RefSeq" id="WP_225364447.1">
    <property type="nucleotide sequence ID" value="NZ_CP016766.1"/>
</dbReference>
<keyword evidence="3" id="KW-0732">Signal</keyword>
<keyword evidence="2" id="KW-0964">Secreted</keyword>
<proteinExistence type="predicted"/>
<keyword evidence="1" id="KW-0134">Cell wall</keyword>
<name>A0A226RGJ7_9LACO</name>
<dbReference type="PROSITE" id="PS50847">
    <property type="entry name" value="GRAM_POS_ANCHORING"/>
    <property type="match status" value="1"/>
</dbReference>
<reference evidence="5 6" key="1">
    <citation type="submission" date="2016-03" db="EMBL/GenBank/DDBJ databases">
        <title>Sequencing of Lactobacillus Species from Commercial Turkeys.</title>
        <authorList>
            <person name="Johnson T.J."/>
            <person name="Youmans B.P."/>
            <person name="Case K.A."/>
        </authorList>
    </citation>
    <scope>NUCLEOTIDE SEQUENCE [LARGE SCALE GENOMIC DNA]</scope>
    <source>
        <strain evidence="5 6">UMNLA1</strain>
    </source>
</reference>
<evidence type="ECO:0000256" key="1">
    <source>
        <dbReference type="ARBA" id="ARBA00022512"/>
    </source>
</evidence>
<dbReference type="EMBL" id="LUGO01000046">
    <property type="protein sequence ID" value="OXS40308.1"/>
    <property type="molecule type" value="Genomic_DNA"/>
</dbReference>
<dbReference type="KEGG" id="lagl:BEN83_02280"/>
<evidence type="ECO:0000256" key="4">
    <source>
        <dbReference type="ARBA" id="ARBA00023088"/>
    </source>
</evidence>